<evidence type="ECO:0000259" key="3">
    <source>
        <dbReference type="Pfam" id="PF01408"/>
    </source>
</evidence>
<reference evidence="5 6" key="1">
    <citation type="submission" date="2018-01" db="EMBL/GenBank/DDBJ databases">
        <title>Genomic Encyclopedia of Archaeal and Bacterial Type Strains, Phase II (KMG-II): from individual species to whole genera.</title>
        <authorList>
            <person name="Goeker M."/>
        </authorList>
    </citation>
    <scope>NUCLEOTIDE SEQUENCE [LARGE SCALE GENOMIC DNA]</scope>
    <source>
        <strain evidence="5 6">DSM 17023</strain>
    </source>
</reference>
<dbReference type="InterPro" id="IPR051317">
    <property type="entry name" value="Gfo/Idh/MocA_oxidoreduct"/>
</dbReference>
<dbReference type="OrthoDB" id="9792935at2"/>
<comment type="similarity">
    <text evidence="1">Belongs to the Gfo/Idh/MocA family.</text>
</comment>
<name>A0A2S3UTH0_9HYPH</name>
<dbReference type="InterPro" id="IPR036291">
    <property type="entry name" value="NAD(P)-bd_dom_sf"/>
</dbReference>
<dbReference type="SUPFAM" id="SSF55347">
    <property type="entry name" value="Glyceraldehyde-3-phosphate dehydrogenase-like, C-terminal domain"/>
    <property type="match status" value="1"/>
</dbReference>
<dbReference type="AlphaFoldDB" id="A0A2S3UTH0"/>
<dbReference type="Proteomes" id="UP000236959">
    <property type="component" value="Unassembled WGS sequence"/>
</dbReference>
<accession>A0A2S3UTH0</accession>
<comment type="caution">
    <text evidence="5">The sequence shown here is derived from an EMBL/GenBank/DDBJ whole genome shotgun (WGS) entry which is preliminary data.</text>
</comment>
<evidence type="ECO:0000259" key="4">
    <source>
        <dbReference type="Pfam" id="PF22725"/>
    </source>
</evidence>
<evidence type="ECO:0000313" key="6">
    <source>
        <dbReference type="Proteomes" id="UP000236959"/>
    </source>
</evidence>
<protein>
    <submittedName>
        <fullName evidence="5">1,5-anhydro-D-fructose reductase (1,5-anhydro-D-mannitol-forming)</fullName>
    </submittedName>
</protein>
<keyword evidence="2" id="KW-0560">Oxidoreductase</keyword>
<feature type="domain" description="Gfo/Idh/MocA-like oxidoreductase N-terminal" evidence="3">
    <location>
        <begin position="1"/>
        <end position="121"/>
    </location>
</feature>
<dbReference type="InterPro" id="IPR055170">
    <property type="entry name" value="GFO_IDH_MocA-like_dom"/>
</dbReference>
<dbReference type="Pfam" id="PF22725">
    <property type="entry name" value="GFO_IDH_MocA_C3"/>
    <property type="match status" value="1"/>
</dbReference>
<dbReference type="Gene3D" id="3.40.50.720">
    <property type="entry name" value="NAD(P)-binding Rossmann-like Domain"/>
    <property type="match status" value="1"/>
</dbReference>
<sequence>MRWGLIGASTIASEWMIDAMRSVGDGEVAAVLSSSAERAGSYADKHDIARGVADLDDLLSDPGIDAVYISTTNEKHFPQAMAAIAAGKHVLCEKPLAMNVADAIAMVRAAESAGLVFATNHHLRNAGSHLAIKQAIEDGRIGKVLSVRVFHAVFLPPHLQGWRINNPGAGGGVIPDIVVHDADTVRFHLEEDPQEVAAMSAASGLGEGVEDSCMSVWKMPSGAMVQTHESFTHKYPGTGFEVHGTEGSIVARNVMTQKPVGEIELVTGAGREILPFSEHNLYARAVAMFCDAVAGKGRPSASGVDGVKSLAVAEAVAEAARSGSRVSVDYGGI</sequence>
<proteinExistence type="inferred from homology"/>
<dbReference type="GO" id="GO:0016491">
    <property type="term" value="F:oxidoreductase activity"/>
    <property type="evidence" value="ECO:0007669"/>
    <property type="project" value="UniProtKB-KW"/>
</dbReference>
<evidence type="ECO:0000256" key="1">
    <source>
        <dbReference type="ARBA" id="ARBA00010928"/>
    </source>
</evidence>
<dbReference type="PANTHER" id="PTHR43708:SF5">
    <property type="entry name" value="CONSERVED EXPRESSED OXIDOREDUCTASE (EUROFUNG)-RELATED"/>
    <property type="match status" value="1"/>
</dbReference>
<feature type="domain" description="GFO/IDH/MocA-like oxidoreductase" evidence="4">
    <location>
        <begin position="130"/>
        <end position="250"/>
    </location>
</feature>
<organism evidence="5 6">
    <name type="scientific">Roseibium marinum</name>
    <dbReference type="NCBI Taxonomy" id="281252"/>
    <lineage>
        <taxon>Bacteria</taxon>
        <taxon>Pseudomonadati</taxon>
        <taxon>Pseudomonadota</taxon>
        <taxon>Alphaproteobacteria</taxon>
        <taxon>Hyphomicrobiales</taxon>
        <taxon>Stappiaceae</taxon>
        <taxon>Roseibium</taxon>
    </lineage>
</organism>
<dbReference type="EMBL" id="PPCN01000005">
    <property type="protein sequence ID" value="POF30873.1"/>
    <property type="molecule type" value="Genomic_DNA"/>
</dbReference>
<dbReference type="SUPFAM" id="SSF51735">
    <property type="entry name" value="NAD(P)-binding Rossmann-fold domains"/>
    <property type="match status" value="1"/>
</dbReference>
<evidence type="ECO:0000313" key="5">
    <source>
        <dbReference type="EMBL" id="POF30873.1"/>
    </source>
</evidence>
<dbReference type="Pfam" id="PF01408">
    <property type="entry name" value="GFO_IDH_MocA"/>
    <property type="match status" value="1"/>
</dbReference>
<gene>
    <name evidence="5" type="ORF">CLV41_10551</name>
</gene>
<dbReference type="InterPro" id="IPR000683">
    <property type="entry name" value="Gfo/Idh/MocA-like_OxRdtase_N"/>
</dbReference>
<evidence type="ECO:0000256" key="2">
    <source>
        <dbReference type="ARBA" id="ARBA00023002"/>
    </source>
</evidence>
<dbReference type="GO" id="GO:0000166">
    <property type="term" value="F:nucleotide binding"/>
    <property type="evidence" value="ECO:0007669"/>
    <property type="project" value="InterPro"/>
</dbReference>
<dbReference type="RefSeq" id="WP_103222844.1">
    <property type="nucleotide sequence ID" value="NZ_PPCN01000005.1"/>
</dbReference>
<keyword evidence="6" id="KW-1185">Reference proteome</keyword>
<dbReference type="PANTHER" id="PTHR43708">
    <property type="entry name" value="CONSERVED EXPRESSED OXIDOREDUCTASE (EUROFUNG)"/>
    <property type="match status" value="1"/>
</dbReference>
<dbReference type="Gene3D" id="3.30.360.10">
    <property type="entry name" value="Dihydrodipicolinate Reductase, domain 2"/>
    <property type="match status" value="1"/>
</dbReference>